<proteinExistence type="predicted"/>
<name>A0A0G4PXL0_PENC3</name>
<reference evidence="2 3" key="1">
    <citation type="journal article" date="2014" name="Nat. Commun.">
        <title>Multiple recent horizontal transfers of a large genomic region in cheese making fungi.</title>
        <authorList>
            <person name="Cheeseman K."/>
            <person name="Ropars J."/>
            <person name="Renault P."/>
            <person name="Dupont J."/>
            <person name="Gouzy J."/>
            <person name="Branca A."/>
            <person name="Abraham A.L."/>
            <person name="Ceppi M."/>
            <person name="Conseiller E."/>
            <person name="Debuchy R."/>
            <person name="Malagnac F."/>
            <person name="Goarin A."/>
            <person name="Silar P."/>
            <person name="Lacoste S."/>
            <person name="Sallet E."/>
            <person name="Bensimon A."/>
            <person name="Giraud T."/>
            <person name="Brygoo Y."/>
        </authorList>
    </citation>
    <scope>NUCLEOTIDE SEQUENCE [LARGE SCALE GENOMIC DNA]</scope>
    <source>
        <strain evidence="3">FM 013</strain>
    </source>
</reference>
<evidence type="ECO:0000313" key="2">
    <source>
        <dbReference type="EMBL" id="CRL30901.1"/>
    </source>
</evidence>
<accession>A0A0G4PXL0</accession>
<dbReference type="AlphaFoldDB" id="A0A0G4PXL0"/>
<evidence type="ECO:0000313" key="3">
    <source>
        <dbReference type="Proteomes" id="UP000053732"/>
    </source>
</evidence>
<dbReference type="Proteomes" id="UP000053732">
    <property type="component" value="Unassembled WGS sequence"/>
</dbReference>
<gene>
    <name evidence="2" type="ORF">PCAMFM013_S063g000007</name>
</gene>
<dbReference type="EMBL" id="HG793196">
    <property type="protein sequence ID" value="CRL30901.1"/>
    <property type="molecule type" value="Genomic_DNA"/>
</dbReference>
<evidence type="ECO:0000256" key="1">
    <source>
        <dbReference type="SAM" id="MobiDB-lite"/>
    </source>
</evidence>
<protein>
    <submittedName>
        <fullName evidence="2">Str. FM013</fullName>
    </submittedName>
</protein>
<organism evidence="2 3">
    <name type="scientific">Penicillium camemberti (strain FM 013)</name>
    <dbReference type="NCBI Taxonomy" id="1429867"/>
    <lineage>
        <taxon>Eukaryota</taxon>
        <taxon>Fungi</taxon>
        <taxon>Dikarya</taxon>
        <taxon>Ascomycota</taxon>
        <taxon>Pezizomycotina</taxon>
        <taxon>Eurotiomycetes</taxon>
        <taxon>Eurotiomycetidae</taxon>
        <taxon>Eurotiales</taxon>
        <taxon>Aspergillaceae</taxon>
        <taxon>Penicillium</taxon>
    </lineage>
</organism>
<sequence>MSTDEWAPDNKDALQAPGQQGLPKLSLLVPRPLGCVNSMKSSLSAGNLVMRGNASCKTHYKELNRGKR</sequence>
<keyword evidence="3" id="KW-1185">Reference proteome</keyword>
<feature type="region of interest" description="Disordered" evidence="1">
    <location>
        <begin position="1"/>
        <end position="23"/>
    </location>
</feature>